<accession>A0A081BY05</accession>
<dbReference type="EMBL" id="DF820465">
    <property type="protein sequence ID" value="GAK57210.1"/>
    <property type="molecule type" value="Genomic_DNA"/>
</dbReference>
<feature type="domain" description="Zinc finger/thioredoxin putative" evidence="2">
    <location>
        <begin position="4"/>
        <end position="36"/>
    </location>
</feature>
<feature type="region of interest" description="Disordered" evidence="1">
    <location>
        <begin position="163"/>
        <end position="224"/>
    </location>
</feature>
<proteinExistence type="predicted"/>
<dbReference type="InterPro" id="IPR011723">
    <property type="entry name" value="Znf/thioredoxin_put"/>
</dbReference>
<evidence type="ECO:0000313" key="3">
    <source>
        <dbReference type="EMBL" id="GAK57210.1"/>
    </source>
</evidence>
<feature type="region of interest" description="Disordered" evidence="1">
    <location>
        <begin position="42"/>
        <end position="68"/>
    </location>
</feature>
<keyword evidence="4" id="KW-1185">Reference proteome</keyword>
<dbReference type="HOGENOM" id="CLU_846378_0_0_0"/>
<gene>
    <name evidence="3" type="ORF">U27_04175</name>
</gene>
<dbReference type="Proteomes" id="UP000030661">
    <property type="component" value="Unassembled WGS sequence"/>
</dbReference>
<evidence type="ECO:0000259" key="2">
    <source>
        <dbReference type="Pfam" id="PF13717"/>
    </source>
</evidence>
<dbReference type="STRING" id="1499967.U27_04175"/>
<dbReference type="AlphaFoldDB" id="A0A081BY05"/>
<sequence length="328" mass="36202">MATIICPACSAQYRISDEKISEKSRLRCKKCGTVFRLHDTIKQADEFSPDHEAPPRQPSLSEPVQPPSEAHTLEFDLASIQFHTPSSVQETETPPVQEDLSVDMNLGDMALDFGIPSRVDSEGETLSFGPLIPADEETPLGGEELHDHIAEISIEQPEMNLSGFSFGEDDQQGKPDDNLDFSFSANIPEGSGEEGEEVAKGEEEFTDESLEEPQVSSTDQDLGGDLNLGLPEEEIAASAVEAQKLPISSEAEVRPEALEQPQPEEVLPEESLKTCCIDSLAMGLLRCEICGRNLKDKHQYAHELQQQRRQQLREELVKAEVQIGFSEE</sequence>
<reference evidence="3" key="1">
    <citation type="journal article" date="2015" name="PeerJ">
        <title>First genomic representation of candidate bacterial phylum KSB3 points to enhanced environmental sensing as a trigger of wastewater bulking.</title>
        <authorList>
            <person name="Sekiguchi Y."/>
            <person name="Ohashi A."/>
            <person name="Parks D.H."/>
            <person name="Yamauchi T."/>
            <person name="Tyson G.W."/>
            <person name="Hugenholtz P."/>
        </authorList>
    </citation>
    <scope>NUCLEOTIDE SEQUENCE [LARGE SCALE GENOMIC DNA]</scope>
</reference>
<name>A0A081BY05_VECG1</name>
<feature type="region of interest" description="Disordered" evidence="1">
    <location>
        <begin position="247"/>
        <end position="268"/>
    </location>
</feature>
<evidence type="ECO:0000256" key="1">
    <source>
        <dbReference type="SAM" id="MobiDB-lite"/>
    </source>
</evidence>
<protein>
    <recommendedName>
        <fullName evidence="2">Zinc finger/thioredoxin putative domain-containing protein</fullName>
    </recommendedName>
</protein>
<dbReference type="Pfam" id="PF13717">
    <property type="entry name" value="Zn_ribbon_4"/>
    <property type="match status" value="1"/>
</dbReference>
<feature type="compositionally biased region" description="Basic and acidic residues" evidence="1">
    <location>
        <begin position="42"/>
        <end position="54"/>
    </location>
</feature>
<dbReference type="NCBIfam" id="TIGR02098">
    <property type="entry name" value="MJ0042_CXXC"/>
    <property type="match status" value="1"/>
</dbReference>
<organism evidence="3">
    <name type="scientific">Vecturithrix granuli</name>
    <dbReference type="NCBI Taxonomy" id="1499967"/>
    <lineage>
        <taxon>Bacteria</taxon>
        <taxon>Candidatus Moduliflexota</taxon>
        <taxon>Candidatus Vecturitrichia</taxon>
        <taxon>Candidatus Vecturitrichales</taxon>
        <taxon>Candidatus Vecturitrichaceae</taxon>
        <taxon>Candidatus Vecturithrix</taxon>
    </lineage>
</organism>
<evidence type="ECO:0000313" key="4">
    <source>
        <dbReference type="Proteomes" id="UP000030661"/>
    </source>
</evidence>